<keyword evidence="2" id="KW-1003">Cell membrane</keyword>
<feature type="transmembrane region" description="Helical" evidence="6">
    <location>
        <begin position="137"/>
        <end position="157"/>
    </location>
</feature>
<dbReference type="InterPro" id="IPR013604">
    <property type="entry name" value="7TM_chemorcpt"/>
</dbReference>
<dbReference type="Pfam" id="PF08395">
    <property type="entry name" value="7tm_7"/>
    <property type="match status" value="1"/>
</dbReference>
<keyword evidence="8" id="KW-1185">Reference proteome</keyword>
<name>A0A182QFB5_9DIPT</name>
<keyword evidence="5 6" id="KW-0472">Membrane</keyword>
<keyword evidence="3 6" id="KW-0812">Transmembrane</keyword>
<evidence type="ECO:0000313" key="7">
    <source>
        <dbReference type="EnsemblMetazoa" id="AFAF009031-PA"/>
    </source>
</evidence>
<proteinExistence type="predicted"/>
<dbReference type="STRING" id="69004.A0A182QFB5"/>
<feature type="transmembrane region" description="Helical" evidence="6">
    <location>
        <begin position="177"/>
        <end position="198"/>
    </location>
</feature>
<dbReference type="AlphaFoldDB" id="A0A182QFB5"/>
<evidence type="ECO:0008006" key="9">
    <source>
        <dbReference type="Google" id="ProtNLM"/>
    </source>
</evidence>
<evidence type="ECO:0000256" key="2">
    <source>
        <dbReference type="ARBA" id="ARBA00022475"/>
    </source>
</evidence>
<evidence type="ECO:0000313" key="8">
    <source>
        <dbReference type="Proteomes" id="UP000075886"/>
    </source>
</evidence>
<evidence type="ECO:0000256" key="5">
    <source>
        <dbReference type="ARBA" id="ARBA00023136"/>
    </source>
</evidence>
<dbReference type="EMBL" id="AXCN02001482">
    <property type="status" value="NOT_ANNOTATED_CDS"/>
    <property type="molecule type" value="Genomic_DNA"/>
</dbReference>
<dbReference type="GO" id="GO:0005886">
    <property type="term" value="C:plasma membrane"/>
    <property type="evidence" value="ECO:0007669"/>
    <property type="project" value="UniProtKB-SubCell"/>
</dbReference>
<dbReference type="GO" id="GO:0050909">
    <property type="term" value="P:sensory perception of taste"/>
    <property type="evidence" value="ECO:0007669"/>
    <property type="project" value="InterPro"/>
</dbReference>
<dbReference type="VEuPathDB" id="VectorBase:AFAF009031"/>
<evidence type="ECO:0000256" key="1">
    <source>
        <dbReference type="ARBA" id="ARBA00004651"/>
    </source>
</evidence>
<feature type="transmembrane region" description="Helical" evidence="6">
    <location>
        <begin position="51"/>
        <end position="68"/>
    </location>
</feature>
<reference evidence="8" key="1">
    <citation type="submission" date="2014-01" db="EMBL/GenBank/DDBJ databases">
        <title>The Genome Sequence of Anopheles farauti FAR1 (V2).</title>
        <authorList>
            <consortium name="The Broad Institute Genomics Platform"/>
            <person name="Neafsey D.E."/>
            <person name="Besansky N."/>
            <person name="Howell P."/>
            <person name="Walton C."/>
            <person name="Young S.K."/>
            <person name="Zeng Q."/>
            <person name="Gargeya S."/>
            <person name="Fitzgerald M."/>
            <person name="Haas B."/>
            <person name="Abouelleil A."/>
            <person name="Allen A.W."/>
            <person name="Alvarado L."/>
            <person name="Arachchi H.M."/>
            <person name="Berlin A.M."/>
            <person name="Chapman S.B."/>
            <person name="Gainer-Dewar J."/>
            <person name="Goldberg J."/>
            <person name="Griggs A."/>
            <person name="Gujja S."/>
            <person name="Hansen M."/>
            <person name="Howarth C."/>
            <person name="Imamovic A."/>
            <person name="Ireland A."/>
            <person name="Larimer J."/>
            <person name="McCowan C."/>
            <person name="Murphy C."/>
            <person name="Pearson M."/>
            <person name="Poon T.W."/>
            <person name="Priest M."/>
            <person name="Roberts A."/>
            <person name="Saif S."/>
            <person name="Shea T."/>
            <person name="Sisk P."/>
            <person name="Sykes S."/>
            <person name="Wortman J."/>
            <person name="Nusbaum C."/>
            <person name="Birren B."/>
        </authorList>
    </citation>
    <scope>NUCLEOTIDE SEQUENCE [LARGE SCALE GENOMIC DNA]</scope>
    <source>
        <strain evidence="8">FAR1</strain>
    </source>
</reference>
<dbReference type="EnsemblMetazoa" id="AFAF009031-RA">
    <property type="protein sequence ID" value="AFAF009031-PA"/>
    <property type="gene ID" value="AFAF009031"/>
</dbReference>
<evidence type="ECO:0000256" key="4">
    <source>
        <dbReference type="ARBA" id="ARBA00022989"/>
    </source>
</evidence>
<accession>A0A182QFB5</accession>
<comment type="subcellular location">
    <subcellularLocation>
        <location evidence="1">Cell membrane</location>
        <topology evidence="1">Multi-pass membrane protein</topology>
    </subcellularLocation>
</comment>
<organism evidence="7 8">
    <name type="scientific">Anopheles farauti</name>
    <dbReference type="NCBI Taxonomy" id="69004"/>
    <lineage>
        <taxon>Eukaryota</taxon>
        <taxon>Metazoa</taxon>
        <taxon>Ecdysozoa</taxon>
        <taxon>Arthropoda</taxon>
        <taxon>Hexapoda</taxon>
        <taxon>Insecta</taxon>
        <taxon>Pterygota</taxon>
        <taxon>Neoptera</taxon>
        <taxon>Endopterygota</taxon>
        <taxon>Diptera</taxon>
        <taxon>Nematocera</taxon>
        <taxon>Culicoidea</taxon>
        <taxon>Culicidae</taxon>
        <taxon>Anophelinae</taxon>
        <taxon>Anopheles</taxon>
    </lineage>
</organism>
<sequence length="240" mass="27638">MSANESGSVYSSLEVLHWILRLFGYAPFRMKQPRKSGSARDLRASGWCTKLYSLCFAALYALVYGAFMSNLNHNGFSASIIEGKGERVYFTLNFVTTIYGIVNAYIVRDKIEKMLHKLHTVDRKTSRWKRTVDHEQLRSQIWHGVYLVAVTMTTYIYGTVITCQMHTGCNAIQLLHVLIYTLFVNSYALMMLQCTTLLETIRARYKLLNSCFRVVNTAKPSERLSCFVSYRFSFIPIVTR</sequence>
<reference evidence="7" key="2">
    <citation type="submission" date="2020-05" db="UniProtKB">
        <authorList>
            <consortium name="EnsemblMetazoa"/>
        </authorList>
    </citation>
    <scope>IDENTIFICATION</scope>
    <source>
        <strain evidence="7">FAR1</strain>
    </source>
</reference>
<keyword evidence="4 6" id="KW-1133">Transmembrane helix</keyword>
<feature type="transmembrane region" description="Helical" evidence="6">
    <location>
        <begin position="88"/>
        <end position="107"/>
    </location>
</feature>
<dbReference type="Proteomes" id="UP000075886">
    <property type="component" value="Unassembled WGS sequence"/>
</dbReference>
<evidence type="ECO:0000256" key="3">
    <source>
        <dbReference type="ARBA" id="ARBA00022692"/>
    </source>
</evidence>
<protein>
    <recommendedName>
        <fullName evidence="9">Gustatory receptor</fullName>
    </recommendedName>
</protein>
<evidence type="ECO:0000256" key="6">
    <source>
        <dbReference type="SAM" id="Phobius"/>
    </source>
</evidence>